<dbReference type="EMBL" id="WTVG01000077">
    <property type="protein sequence ID" value="NMG26571.1"/>
    <property type="molecule type" value="Genomic_DNA"/>
</dbReference>
<organism evidence="1 2">
    <name type="scientific">Aromatoleum anaerobium</name>
    <dbReference type="NCBI Taxonomy" id="182180"/>
    <lineage>
        <taxon>Bacteria</taxon>
        <taxon>Pseudomonadati</taxon>
        <taxon>Pseudomonadota</taxon>
        <taxon>Betaproteobacteria</taxon>
        <taxon>Rhodocyclales</taxon>
        <taxon>Rhodocyclaceae</taxon>
        <taxon>Aromatoleum</taxon>
    </lineage>
</organism>
<keyword evidence="2" id="KW-1185">Reference proteome</keyword>
<dbReference type="RefSeq" id="WP_169119888.1">
    <property type="nucleotide sequence ID" value="NZ_WTVG02000040.1"/>
</dbReference>
<name>A0ABX1PQ87_9RHOO</name>
<proteinExistence type="predicted"/>
<comment type="caution">
    <text evidence="1">The sequence shown here is derived from an EMBL/GenBank/DDBJ whole genome shotgun (WGS) entry which is preliminary data.</text>
</comment>
<reference evidence="1" key="1">
    <citation type="submission" date="2019-12" db="EMBL/GenBank/DDBJ databases">
        <title>Comparative genomics gives insights into the taxonomy of the Azoarcus-Aromatoleum group and reveals separate origins of nif in the plant-associated Azoarcus and non-plant-associated Aromatoleum sub-groups.</title>
        <authorList>
            <person name="Lafos M."/>
            <person name="Maluk M."/>
            <person name="Batista M."/>
            <person name="Junghare M."/>
            <person name="Carmona M."/>
            <person name="Faoro H."/>
            <person name="Cruz L.M."/>
            <person name="Battistoni F."/>
            <person name="De Souza E."/>
            <person name="Pedrosa F."/>
            <person name="Chen W.-M."/>
            <person name="Poole P.S."/>
            <person name="Dixon R.A."/>
            <person name="James E.K."/>
        </authorList>
    </citation>
    <scope>NUCLEOTIDE SEQUENCE</scope>
    <source>
        <strain evidence="1">LuFRes1</strain>
    </source>
</reference>
<evidence type="ECO:0000313" key="1">
    <source>
        <dbReference type="EMBL" id="NMG26571.1"/>
    </source>
</evidence>
<evidence type="ECO:0000313" key="2">
    <source>
        <dbReference type="Proteomes" id="UP000615989"/>
    </source>
</evidence>
<protein>
    <submittedName>
        <fullName evidence="1">Uncharacterized protein</fullName>
    </submittedName>
</protein>
<accession>A0ABX1PQ87</accession>
<gene>
    <name evidence="1" type="ORF">GO606_18025</name>
</gene>
<dbReference type="Proteomes" id="UP000615989">
    <property type="component" value="Unassembled WGS sequence"/>
</dbReference>
<sequence length="146" mass="16019">MKTPAILAAFAIGAGVARRQFAAPTHPSRRLAPNVVCLFTDERPPVANPPRRRGRLPRNVVRFTSRPRLAIGDVCELCRGALPENHGKQVQVVGISADGFADIAALSIPMETYDVATGERTGQAWRTCIRIDNLRRIRKGDCHVAR</sequence>